<dbReference type="InterPro" id="IPR001647">
    <property type="entry name" value="HTH_TetR"/>
</dbReference>
<dbReference type="Pfam" id="PF17926">
    <property type="entry name" value="TetR_C_21"/>
    <property type="match status" value="1"/>
</dbReference>
<dbReference type="Gene3D" id="1.10.357.10">
    <property type="entry name" value="Tetracycline Repressor, domain 2"/>
    <property type="match status" value="1"/>
</dbReference>
<reference evidence="5 6" key="1">
    <citation type="submission" date="2020-09" db="EMBL/GenBank/DDBJ databases">
        <title>Actinomycete isolated from the Camponotus japonicus Mayr.</title>
        <authorList>
            <person name="Gong X."/>
        </authorList>
    </citation>
    <scope>NUCLEOTIDE SEQUENCE [LARGE SCALE GENOMIC DNA]</scope>
    <source>
        <strain evidence="5 6">2C-HV3</strain>
    </source>
</reference>
<dbReference type="EMBL" id="JACXRZ010000006">
    <property type="protein sequence ID" value="MBD3143718.1"/>
    <property type="molecule type" value="Genomic_DNA"/>
</dbReference>
<dbReference type="PRINTS" id="PR00455">
    <property type="entry name" value="HTHTETR"/>
</dbReference>
<evidence type="ECO:0000313" key="6">
    <source>
        <dbReference type="Proteomes" id="UP000653231"/>
    </source>
</evidence>
<feature type="DNA-binding region" description="H-T-H motif" evidence="2">
    <location>
        <begin position="29"/>
        <end position="48"/>
    </location>
</feature>
<evidence type="ECO:0000256" key="2">
    <source>
        <dbReference type="PROSITE-ProRule" id="PRU00335"/>
    </source>
</evidence>
<evidence type="ECO:0000259" key="4">
    <source>
        <dbReference type="PROSITE" id="PS50977"/>
    </source>
</evidence>
<dbReference type="InterPro" id="IPR050109">
    <property type="entry name" value="HTH-type_TetR-like_transc_reg"/>
</dbReference>
<dbReference type="RefSeq" id="WP_191051361.1">
    <property type="nucleotide sequence ID" value="NZ_JACXRZ010000006.1"/>
</dbReference>
<dbReference type="InterPro" id="IPR036271">
    <property type="entry name" value="Tet_transcr_reg_TetR-rel_C_sf"/>
</dbReference>
<dbReference type="PANTHER" id="PTHR30328:SF54">
    <property type="entry name" value="HTH-TYPE TRANSCRIPTIONAL REPRESSOR SCO4008"/>
    <property type="match status" value="1"/>
</dbReference>
<evidence type="ECO:0000256" key="1">
    <source>
        <dbReference type="ARBA" id="ARBA00023125"/>
    </source>
</evidence>
<accession>A0ABR8KYA7</accession>
<dbReference type="SUPFAM" id="SSF46689">
    <property type="entry name" value="Homeodomain-like"/>
    <property type="match status" value="1"/>
</dbReference>
<feature type="domain" description="HTH tetR-type" evidence="4">
    <location>
        <begin position="6"/>
        <end position="66"/>
    </location>
</feature>
<evidence type="ECO:0000313" key="5">
    <source>
        <dbReference type="EMBL" id="MBD3143718.1"/>
    </source>
</evidence>
<protein>
    <submittedName>
        <fullName evidence="5">TetR family transcriptional regulator</fullName>
    </submittedName>
</protein>
<dbReference type="InterPro" id="IPR041467">
    <property type="entry name" value="Sco4008_C"/>
</dbReference>
<gene>
    <name evidence="5" type="ORF">IEQ31_11075</name>
</gene>
<name>A0ABR8KYA7_9ACTN</name>
<evidence type="ECO:0000256" key="3">
    <source>
        <dbReference type="SAM" id="MobiDB-lite"/>
    </source>
</evidence>
<comment type="caution">
    <text evidence="5">The sequence shown here is derived from an EMBL/GenBank/DDBJ whole genome shotgun (WGS) entry which is preliminary data.</text>
</comment>
<dbReference type="SUPFAM" id="SSF48498">
    <property type="entry name" value="Tetracyclin repressor-like, C-terminal domain"/>
    <property type="match status" value="1"/>
</dbReference>
<keyword evidence="6" id="KW-1185">Reference proteome</keyword>
<sequence length="226" mass="24768">MPYDAEDTRRRIFDAAAAEFAEHGLAGARVDRIATAARANKQAIYLYYGSKEKLFAAVLRAKLEEVRVSVTIDPDAVAESVGQMFDWYREHPELIRLLLWEALEVSDEPGDSEREWRDGFREKVGQLVDAGAVGDLPGDARIRAAQDLLFTIMGLISWNFAVPRMARLVLDEETDQAALARRRETVVEVARRLAAAPDVTAPPASAPPASALDVAAPDASAARAPR</sequence>
<dbReference type="PROSITE" id="PS50977">
    <property type="entry name" value="HTH_TETR_2"/>
    <property type="match status" value="1"/>
</dbReference>
<feature type="region of interest" description="Disordered" evidence="3">
    <location>
        <begin position="197"/>
        <end position="226"/>
    </location>
</feature>
<dbReference type="Pfam" id="PF00440">
    <property type="entry name" value="TetR_N"/>
    <property type="match status" value="1"/>
</dbReference>
<dbReference type="PANTHER" id="PTHR30328">
    <property type="entry name" value="TRANSCRIPTIONAL REPRESSOR"/>
    <property type="match status" value="1"/>
</dbReference>
<keyword evidence="1 2" id="KW-0238">DNA-binding</keyword>
<proteinExistence type="predicted"/>
<dbReference type="Proteomes" id="UP000653231">
    <property type="component" value="Unassembled WGS sequence"/>
</dbReference>
<organism evidence="5 6">
    <name type="scientific">Microbispora bryophytorum subsp. camponoti</name>
    <dbReference type="NCBI Taxonomy" id="1677852"/>
    <lineage>
        <taxon>Bacteria</taxon>
        <taxon>Bacillati</taxon>
        <taxon>Actinomycetota</taxon>
        <taxon>Actinomycetes</taxon>
        <taxon>Streptosporangiales</taxon>
        <taxon>Streptosporangiaceae</taxon>
        <taxon>Microbispora</taxon>
    </lineage>
</organism>
<dbReference type="InterPro" id="IPR009057">
    <property type="entry name" value="Homeodomain-like_sf"/>
</dbReference>